<gene>
    <name evidence="1" type="ORF">GPUH_LOCUS9979</name>
</gene>
<reference evidence="3" key="1">
    <citation type="submission" date="2016-06" db="UniProtKB">
        <authorList>
            <consortium name="WormBaseParasite"/>
        </authorList>
    </citation>
    <scope>IDENTIFICATION</scope>
</reference>
<evidence type="ECO:0000313" key="3">
    <source>
        <dbReference type="WBParaSite" id="GPUH_0000998701-mRNA-1"/>
    </source>
</evidence>
<dbReference type="WBParaSite" id="GPUH_0000998701-mRNA-1">
    <property type="protein sequence ID" value="GPUH_0000998701-mRNA-1"/>
    <property type="gene ID" value="GPUH_0000998701"/>
</dbReference>
<organism evidence="3">
    <name type="scientific">Gongylonema pulchrum</name>
    <dbReference type="NCBI Taxonomy" id="637853"/>
    <lineage>
        <taxon>Eukaryota</taxon>
        <taxon>Metazoa</taxon>
        <taxon>Ecdysozoa</taxon>
        <taxon>Nematoda</taxon>
        <taxon>Chromadorea</taxon>
        <taxon>Rhabditida</taxon>
        <taxon>Spirurina</taxon>
        <taxon>Spiruromorpha</taxon>
        <taxon>Spiruroidea</taxon>
        <taxon>Gongylonematidae</taxon>
        <taxon>Gongylonema</taxon>
    </lineage>
</organism>
<keyword evidence="2" id="KW-1185">Reference proteome</keyword>
<evidence type="ECO:0000313" key="2">
    <source>
        <dbReference type="Proteomes" id="UP000271098"/>
    </source>
</evidence>
<name>A0A183DMN5_9BILA</name>
<dbReference type="Proteomes" id="UP000271098">
    <property type="component" value="Unassembled WGS sequence"/>
</dbReference>
<protein>
    <submittedName>
        <fullName evidence="1 3">Uncharacterized protein</fullName>
    </submittedName>
</protein>
<reference evidence="1 2" key="2">
    <citation type="submission" date="2018-11" db="EMBL/GenBank/DDBJ databases">
        <authorList>
            <consortium name="Pathogen Informatics"/>
        </authorList>
    </citation>
    <scope>NUCLEOTIDE SEQUENCE [LARGE SCALE GENOMIC DNA]</scope>
</reference>
<dbReference type="OrthoDB" id="125004at2759"/>
<evidence type="ECO:0000313" key="1">
    <source>
        <dbReference type="EMBL" id="VDK80162.1"/>
    </source>
</evidence>
<accession>A0A183DMN5</accession>
<sequence length="130" mass="14504">MNGVGPLIAASPTPHSDPNLVGIQPVDIHQFSQSTPAIWPGLEPLDAAQGGLPPPPQHVPLPPTLQPSPYAQMVFRCLSLSHCILWIFEKIFWFFTRLHEVSVVFKFSVPLSGRARVDNERRENVVHRIL</sequence>
<proteinExistence type="predicted"/>
<dbReference type="EMBL" id="UYRT01035372">
    <property type="protein sequence ID" value="VDK80162.1"/>
    <property type="molecule type" value="Genomic_DNA"/>
</dbReference>
<dbReference type="AlphaFoldDB" id="A0A183DMN5"/>